<gene>
    <name evidence="2" type="ORF">URODEC1_LOCUS24330</name>
</gene>
<sequence>MAAINLGAQGASAIAEAIAGAALGAPDVVDLVDGEAAPAVPQPGPMRWTNNTSRFILRRMAQIVSEGSRTDKTYKDKDVNAVAKALNTYSGLAVSATQVYNHLRKWKQKWSKIARLKDLSGAIFDEEALSIMLEQDHYLGHCKDHPKDAEFLNTPIRFYSEMETLFGSTLTTGRFALGSNQPLGVNKSDSVAVKLEGENFTCPTYEGKTAFEFGESSKATATAPVSETIGGKRKRGHFSEEEMLMMTNMNDAINNVANAMLKTGAAHVDPDLYLAVMEMTDFSTEALIVAYTHLLENKPVATGFVNMSTPHRAIWLRTYLTKNYYM</sequence>
<name>A0ABC8XKL5_9POAL</name>
<dbReference type="Pfam" id="PF12776">
    <property type="entry name" value="Myb_DNA-bind_3"/>
    <property type="match status" value="1"/>
</dbReference>
<feature type="domain" description="Myb/SANT-like" evidence="1">
    <location>
        <begin position="47"/>
        <end position="131"/>
    </location>
</feature>
<dbReference type="PANTHER" id="PTHR47127">
    <property type="entry name" value="10A19I.15"/>
    <property type="match status" value="1"/>
</dbReference>
<dbReference type="InterPro" id="IPR024752">
    <property type="entry name" value="Myb/SANT-like_dom"/>
</dbReference>
<keyword evidence="3" id="KW-1185">Reference proteome</keyword>
<reference evidence="2 3" key="2">
    <citation type="submission" date="2024-10" db="EMBL/GenBank/DDBJ databases">
        <authorList>
            <person name="Ryan C."/>
        </authorList>
    </citation>
    <scope>NUCLEOTIDE SEQUENCE [LARGE SCALE GENOMIC DNA]</scope>
</reference>
<organism evidence="2 3">
    <name type="scientific">Urochloa decumbens</name>
    <dbReference type="NCBI Taxonomy" id="240449"/>
    <lineage>
        <taxon>Eukaryota</taxon>
        <taxon>Viridiplantae</taxon>
        <taxon>Streptophyta</taxon>
        <taxon>Embryophyta</taxon>
        <taxon>Tracheophyta</taxon>
        <taxon>Spermatophyta</taxon>
        <taxon>Magnoliopsida</taxon>
        <taxon>Liliopsida</taxon>
        <taxon>Poales</taxon>
        <taxon>Poaceae</taxon>
        <taxon>PACMAD clade</taxon>
        <taxon>Panicoideae</taxon>
        <taxon>Panicodae</taxon>
        <taxon>Paniceae</taxon>
        <taxon>Melinidinae</taxon>
        <taxon>Urochloa</taxon>
    </lineage>
</organism>
<dbReference type="AlphaFoldDB" id="A0ABC8XKL5"/>
<evidence type="ECO:0000259" key="1">
    <source>
        <dbReference type="Pfam" id="PF12776"/>
    </source>
</evidence>
<accession>A0ABC8XKL5</accession>
<protein>
    <recommendedName>
        <fullName evidence="1">Myb/SANT-like domain-containing protein</fullName>
    </recommendedName>
</protein>
<dbReference type="EMBL" id="OZ075124">
    <property type="protein sequence ID" value="CAL4927083.1"/>
    <property type="molecule type" value="Genomic_DNA"/>
</dbReference>
<proteinExistence type="predicted"/>
<dbReference type="Proteomes" id="UP001497457">
    <property type="component" value="Chromosome 14rd"/>
</dbReference>
<reference evidence="3" key="1">
    <citation type="submission" date="2024-06" db="EMBL/GenBank/DDBJ databases">
        <authorList>
            <person name="Ryan C."/>
        </authorList>
    </citation>
    <scope>NUCLEOTIDE SEQUENCE [LARGE SCALE GENOMIC DNA]</scope>
</reference>
<evidence type="ECO:0000313" key="2">
    <source>
        <dbReference type="EMBL" id="CAL4927083.1"/>
    </source>
</evidence>
<evidence type="ECO:0000313" key="3">
    <source>
        <dbReference type="Proteomes" id="UP001497457"/>
    </source>
</evidence>